<keyword evidence="2" id="KW-0813">Transport</keyword>
<dbReference type="Pfam" id="PF07690">
    <property type="entry name" value="MFS_1"/>
    <property type="match status" value="1"/>
</dbReference>
<evidence type="ECO:0000256" key="6">
    <source>
        <dbReference type="ARBA" id="ARBA00023136"/>
    </source>
</evidence>
<dbReference type="PANTHER" id="PTHR43045:SF1">
    <property type="entry name" value="SHIKIMATE TRANSPORTER"/>
    <property type="match status" value="1"/>
</dbReference>
<keyword evidence="10" id="KW-1185">Reference proteome</keyword>
<dbReference type="AlphaFoldDB" id="A0A1H1YE53"/>
<feature type="transmembrane region" description="Helical" evidence="7">
    <location>
        <begin position="370"/>
        <end position="391"/>
    </location>
</feature>
<reference evidence="10" key="1">
    <citation type="submission" date="2016-10" db="EMBL/GenBank/DDBJ databases">
        <authorList>
            <person name="Varghese N."/>
            <person name="Submissions S."/>
        </authorList>
    </citation>
    <scope>NUCLEOTIDE SEQUENCE [LARGE SCALE GENOMIC DNA]</scope>
    <source>
        <strain evidence="10">GAS369</strain>
    </source>
</reference>
<evidence type="ECO:0000256" key="2">
    <source>
        <dbReference type="ARBA" id="ARBA00022448"/>
    </source>
</evidence>
<dbReference type="PROSITE" id="PS00217">
    <property type="entry name" value="SUGAR_TRANSPORT_2"/>
    <property type="match status" value="1"/>
</dbReference>
<feature type="transmembrane region" description="Helical" evidence="7">
    <location>
        <begin position="277"/>
        <end position="296"/>
    </location>
</feature>
<feature type="transmembrane region" description="Helical" evidence="7">
    <location>
        <begin position="53"/>
        <end position="73"/>
    </location>
</feature>
<evidence type="ECO:0000256" key="7">
    <source>
        <dbReference type="SAM" id="Phobius"/>
    </source>
</evidence>
<feature type="transmembrane region" description="Helical" evidence="7">
    <location>
        <begin position="12"/>
        <end position="33"/>
    </location>
</feature>
<evidence type="ECO:0000256" key="1">
    <source>
        <dbReference type="ARBA" id="ARBA00004651"/>
    </source>
</evidence>
<dbReference type="InterPro" id="IPR036259">
    <property type="entry name" value="MFS_trans_sf"/>
</dbReference>
<gene>
    <name evidence="9" type="ORF">SAMN05444158_4766</name>
</gene>
<feature type="transmembrane region" description="Helical" evidence="7">
    <location>
        <begin position="184"/>
        <end position="203"/>
    </location>
</feature>
<dbReference type="Proteomes" id="UP000243904">
    <property type="component" value="Chromosome I"/>
</dbReference>
<evidence type="ECO:0000256" key="4">
    <source>
        <dbReference type="ARBA" id="ARBA00022692"/>
    </source>
</evidence>
<keyword evidence="3" id="KW-1003">Cell membrane</keyword>
<sequence>MTEKTADSSMRARLRVILAASVGSALEWYDFFLYGTAAALVFGDLFFPKSDPAIGTLLSFLTFGVGFVVRPLGGIMGDRFGRKPVLVATLLMIGIGTTAIGLLPTYAQVGIWAPVMLVGLRVIQGLGAGAEYGGAVIYLVENAPARHRGFWGSFAPLGVSIGNLLAAAAFALVTTLPHDELMSWGWRLPFLASFTLILVGIFVRLRVAETPVFTEAVLARGKVERNPAMQALRRHPRNFMVVLGARLAENGLGYLFPVFGLNYIITTLGVPKSQALSALMLAFVVELFAIVSFASLSDRIGRRPVYIFGALAGIAFAFPFFWLIETKEWIWIALAFLVARAVVTAAMFGPQAAYFAELFPPQRRFAGFAFARELGSLLAGGPAPALAAALVAWSGSWWPVACYAAVLSGLTAVAIWAGPETYEESITVDNTSDGAMHPAAIPLQA</sequence>
<name>A0A1H1YE53_9BRAD</name>
<dbReference type="EMBL" id="LT629750">
    <property type="protein sequence ID" value="SDT19720.1"/>
    <property type="molecule type" value="Genomic_DNA"/>
</dbReference>
<feature type="transmembrane region" description="Helical" evidence="7">
    <location>
        <begin position="330"/>
        <end position="349"/>
    </location>
</feature>
<dbReference type="PROSITE" id="PS50850">
    <property type="entry name" value="MFS"/>
    <property type="match status" value="1"/>
</dbReference>
<feature type="transmembrane region" description="Helical" evidence="7">
    <location>
        <begin position="305"/>
        <end position="324"/>
    </location>
</feature>
<dbReference type="CDD" id="cd17369">
    <property type="entry name" value="MFS_ShiA_like"/>
    <property type="match status" value="1"/>
</dbReference>
<keyword evidence="4 7" id="KW-0812">Transmembrane</keyword>
<evidence type="ECO:0000313" key="9">
    <source>
        <dbReference type="EMBL" id="SDT19720.1"/>
    </source>
</evidence>
<dbReference type="InterPro" id="IPR005829">
    <property type="entry name" value="Sugar_transporter_CS"/>
</dbReference>
<keyword evidence="6 7" id="KW-0472">Membrane</keyword>
<feature type="domain" description="Major facilitator superfamily (MFS) profile" evidence="8">
    <location>
        <begin position="16"/>
        <end position="422"/>
    </location>
</feature>
<protein>
    <submittedName>
        <fullName evidence="9">Sugar phosphate permease</fullName>
    </submittedName>
</protein>
<feature type="transmembrane region" description="Helical" evidence="7">
    <location>
        <begin position="397"/>
        <end position="417"/>
    </location>
</feature>
<dbReference type="SUPFAM" id="SSF103473">
    <property type="entry name" value="MFS general substrate transporter"/>
    <property type="match status" value="1"/>
</dbReference>
<evidence type="ECO:0000256" key="3">
    <source>
        <dbReference type="ARBA" id="ARBA00022475"/>
    </source>
</evidence>
<evidence type="ECO:0000259" key="8">
    <source>
        <dbReference type="PROSITE" id="PS50850"/>
    </source>
</evidence>
<accession>A0A1H1YE53</accession>
<dbReference type="RefSeq" id="WP_146689038.1">
    <property type="nucleotide sequence ID" value="NZ_LT629750.1"/>
</dbReference>
<dbReference type="GO" id="GO:0022857">
    <property type="term" value="F:transmembrane transporter activity"/>
    <property type="evidence" value="ECO:0007669"/>
    <property type="project" value="InterPro"/>
</dbReference>
<dbReference type="InterPro" id="IPR020846">
    <property type="entry name" value="MFS_dom"/>
</dbReference>
<dbReference type="GO" id="GO:0005886">
    <property type="term" value="C:plasma membrane"/>
    <property type="evidence" value="ECO:0007669"/>
    <property type="project" value="UniProtKB-SubCell"/>
</dbReference>
<feature type="transmembrane region" description="Helical" evidence="7">
    <location>
        <begin position="239"/>
        <end position="265"/>
    </location>
</feature>
<dbReference type="InterPro" id="IPR011701">
    <property type="entry name" value="MFS"/>
</dbReference>
<evidence type="ECO:0000313" key="10">
    <source>
        <dbReference type="Proteomes" id="UP000243904"/>
    </source>
</evidence>
<keyword evidence="5 7" id="KW-1133">Transmembrane helix</keyword>
<proteinExistence type="predicted"/>
<feature type="transmembrane region" description="Helical" evidence="7">
    <location>
        <begin position="111"/>
        <end position="138"/>
    </location>
</feature>
<feature type="transmembrane region" description="Helical" evidence="7">
    <location>
        <begin position="85"/>
        <end position="105"/>
    </location>
</feature>
<feature type="transmembrane region" description="Helical" evidence="7">
    <location>
        <begin position="150"/>
        <end position="172"/>
    </location>
</feature>
<organism evidence="9 10">
    <name type="scientific">Bradyrhizobium canariense</name>
    <dbReference type="NCBI Taxonomy" id="255045"/>
    <lineage>
        <taxon>Bacteria</taxon>
        <taxon>Pseudomonadati</taxon>
        <taxon>Pseudomonadota</taxon>
        <taxon>Alphaproteobacteria</taxon>
        <taxon>Hyphomicrobiales</taxon>
        <taxon>Nitrobacteraceae</taxon>
        <taxon>Bradyrhizobium</taxon>
    </lineage>
</organism>
<dbReference type="Gene3D" id="1.20.1250.20">
    <property type="entry name" value="MFS general substrate transporter like domains"/>
    <property type="match status" value="2"/>
</dbReference>
<evidence type="ECO:0000256" key="5">
    <source>
        <dbReference type="ARBA" id="ARBA00022989"/>
    </source>
</evidence>
<comment type="subcellular location">
    <subcellularLocation>
        <location evidence="1">Cell membrane</location>
        <topology evidence="1">Multi-pass membrane protein</topology>
    </subcellularLocation>
</comment>
<dbReference type="PANTHER" id="PTHR43045">
    <property type="entry name" value="SHIKIMATE TRANSPORTER"/>
    <property type="match status" value="1"/>
</dbReference>